<reference evidence="4" key="1">
    <citation type="submission" date="2023-06" db="EMBL/GenBank/DDBJ databases">
        <title>Male Hemibagrus guttatus genome.</title>
        <authorList>
            <person name="Bian C."/>
        </authorList>
    </citation>
    <scope>NUCLEOTIDE SEQUENCE</scope>
    <source>
        <strain evidence="4">Male_cb2023</strain>
        <tissue evidence="4">Muscle</tissue>
    </source>
</reference>
<evidence type="ECO:0000259" key="3">
    <source>
        <dbReference type="Pfam" id="PF00078"/>
    </source>
</evidence>
<dbReference type="InterPro" id="IPR000477">
    <property type="entry name" value="RT_dom"/>
</dbReference>
<dbReference type="InterPro" id="IPR043502">
    <property type="entry name" value="DNA/RNA_pol_sf"/>
</dbReference>
<evidence type="ECO:0000313" key="4">
    <source>
        <dbReference type="EMBL" id="KAK3516224.1"/>
    </source>
</evidence>
<dbReference type="Gene3D" id="3.10.10.10">
    <property type="entry name" value="HIV Type 1 Reverse Transcriptase, subunit A, domain 1"/>
    <property type="match status" value="1"/>
</dbReference>
<dbReference type="PANTHER" id="PTHR24559:SF440">
    <property type="entry name" value="RIBONUCLEASE H"/>
    <property type="match status" value="1"/>
</dbReference>
<proteinExistence type="inferred from homology"/>
<sequence length="225" mass="25385">MLLLWGLGPVGFRVPTKTFYTQALIDSGSAVNLIDHHFVEELSLSTILCVTPLRVTVIDNRSIGKGYLTQQTLPLTLQLDLRSAYNLVRIRERDEWKMAFHTTKGHYEYLVMPYGLTNAPAVFQAFINEVFKDLIDRHVIALIDDILIYSRSYEDHVCQILIVLTTTTVPMVWGALQCALPWTTGLNRARKSGNVHMSASKEPYEDRGSKPIAIDACSLITSDWS</sequence>
<dbReference type="InterPro" id="IPR043128">
    <property type="entry name" value="Rev_trsase/Diguanyl_cyclase"/>
</dbReference>
<comment type="caution">
    <text evidence="4">The sequence shown here is derived from an EMBL/GenBank/DDBJ whole genome shotgun (WGS) entry which is preliminary data.</text>
</comment>
<keyword evidence="5" id="KW-1185">Reference proteome</keyword>
<dbReference type="Proteomes" id="UP001274896">
    <property type="component" value="Unassembled WGS sequence"/>
</dbReference>
<dbReference type="InterPro" id="IPR053134">
    <property type="entry name" value="RNA-dir_DNA_polymerase"/>
</dbReference>
<evidence type="ECO:0000256" key="2">
    <source>
        <dbReference type="ARBA" id="ARBA00012180"/>
    </source>
</evidence>
<dbReference type="GO" id="GO:0004523">
    <property type="term" value="F:RNA-DNA hybrid ribonuclease activity"/>
    <property type="evidence" value="ECO:0007669"/>
    <property type="project" value="UniProtKB-EC"/>
</dbReference>
<dbReference type="AlphaFoldDB" id="A0AAE0URG9"/>
<gene>
    <name evidence="4" type="ORF">QTP70_006371</name>
</gene>
<feature type="domain" description="Reverse transcriptase" evidence="3">
    <location>
        <begin position="71"/>
        <end position="164"/>
    </location>
</feature>
<dbReference type="SUPFAM" id="SSF56672">
    <property type="entry name" value="DNA/RNA polymerases"/>
    <property type="match status" value="1"/>
</dbReference>
<dbReference type="CDD" id="cd01647">
    <property type="entry name" value="RT_LTR"/>
    <property type="match status" value="1"/>
</dbReference>
<dbReference type="Gene3D" id="3.30.70.270">
    <property type="match status" value="1"/>
</dbReference>
<accession>A0AAE0URG9</accession>
<dbReference type="EC" id="3.1.26.4" evidence="2"/>
<dbReference type="PANTHER" id="PTHR24559">
    <property type="entry name" value="TRANSPOSON TY3-I GAG-POL POLYPROTEIN"/>
    <property type="match status" value="1"/>
</dbReference>
<dbReference type="EMBL" id="JAUCMX010000019">
    <property type="protein sequence ID" value="KAK3516224.1"/>
    <property type="molecule type" value="Genomic_DNA"/>
</dbReference>
<comment type="similarity">
    <text evidence="1">Belongs to the beta type-B retroviral polymerase family. HERV class-II K(HML-2) pol subfamily.</text>
</comment>
<name>A0AAE0URG9_9TELE</name>
<protein>
    <recommendedName>
        <fullName evidence="2">ribonuclease H</fullName>
        <ecNumber evidence="2">3.1.26.4</ecNumber>
    </recommendedName>
</protein>
<dbReference type="Pfam" id="PF00078">
    <property type="entry name" value="RVT_1"/>
    <property type="match status" value="1"/>
</dbReference>
<evidence type="ECO:0000256" key="1">
    <source>
        <dbReference type="ARBA" id="ARBA00010879"/>
    </source>
</evidence>
<evidence type="ECO:0000313" key="5">
    <source>
        <dbReference type="Proteomes" id="UP001274896"/>
    </source>
</evidence>
<organism evidence="4 5">
    <name type="scientific">Hemibagrus guttatus</name>
    <dbReference type="NCBI Taxonomy" id="175788"/>
    <lineage>
        <taxon>Eukaryota</taxon>
        <taxon>Metazoa</taxon>
        <taxon>Chordata</taxon>
        <taxon>Craniata</taxon>
        <taxon>Vertebrata</taxon>
        <taxon>Euteleostomi</taxon>
        <taxon>Actinopterygii</taxon>
        <taxon>Neopterygii</taxon>
        <taxon>Teleostei</taxon>
        <taxon>Ostariophysi</taxon>
        <taxon>Siluriformes</taxon>
        <taxon>Bagridae</taxon>
        <taxon>Hemibagrus</taxon>
    </lineage>
</organism>